<evidence type="ECO:0000313" key="1">
    <source>
        <dbReference type="EMBL" id="CAC42075.1"/>
    </source>
</evidence>
<dbReference type="GO" id="GO:0004803">
    <property type="term" value="F:transposase activity"/>
    <property type="evidence" value="ECO:0007669"/>
    <property type="project" value="InterPro"/>
</dbReference>
<protein>
    <submittedName>
        <fullName evidence="1">Pli0077 protein</fullName>
    </submittedName>
</protein>
<dbReference type="DNASU" id="3125748"/>
<reference evidence="2" key="1">
    <citation type="journal article" date="2001" name="Science">
        <title>Comparative genomics of Listeria species.</title>
        <authorList>
            <person name="Glaser P."/>
            <person name="Frangeul L."/>
            <person name="Buchrieser C."/>
            <person name="Rusniok C."/>
            <person name="Amend A."/>
            <person name="Baquero F."/>
            <person name="Berche P."/>
            <person name="Bloecker H."/>
            <person name="Brandt P."/>
            <person name="Chakraborty T."/>
            <person name="Charbit A."/>
            <person name="Chetouani F."/>
            <person name="Couve E."/>
            <person name="de Daruvar A."/>
            <person name="Dehoux P."/>
            <person name="Domann E."/>
            <person name="Dominguez-Bernal G."/>
            <person name="Duchaud E."/>
            <person name="Durant L."/>
            <person name="Dussurget O."/>
            <person name="Entian K.-D."/>
            <person name="Fsihi H."/>
            <person name="Garcia-del Portillo F."/>
            <person name="Garrido P."/>
            <person name="Gautier L."/>
            <person name="Goebel W."/>
            <person name="Gomez-Lopez N."/>
            <person name="Hain T."/>
            <person name="Hauf J."/>
            <person name="Jackson D."/>
            <person name="Jones L.-M."/>
            <person name="Kaerst U."/>
            <person name="Kreft J."/>
            <person name="Kuhn M."/>
            <person name="Kunst F."/>
            <person name="Kurapkat G."/>
            <person name="Madueno E."/>
            <person name="Maitournam A."/>
            <person name="Mata Vicente J."/>
            <person name="Ng E."/>
            <person name="Nedjari H."/>
            <person name="Nordsiek G."/>
            <person name="Novella S."/>
            <person name="de Pablos B."/>
            <person name="Perez-Diaz J.-C."/>
            <person name="Purcell R."/>
            <person name="Remmel B."/>
            <person name="Rose M."/>
            <person name="Schlueter T."/>
            <person name="Simoes N."/>
            <person name="Tierrez A."/>
            <person name="Vazquez-Boland J.-A."/>
            <person name="Voss H."/>
            <person name="Wehland J."/>
            <person name="Cossart P."/>
        </authorList>
    </citation>
    <scope>NUCLEOTIDE SEQUENCE [LARGE SCALE GENOMIC DNA]</scope>
    <source>
        <strain evidence="2">ATCC BAA-680 / CLIP 11262</strain>
    </source>
</reference>
<accession>Q926I5</accession>
<geneLocation type="plasmid" evidence="1 2">
    <name>pLI100</name>
</geneLocation>
<dbReference type="Pfam" id="PF01527">
    <property type="entry name" value="HTH_Tnp_1"/>
    <property type="match status" value="1"/>
</dbReference>
<keyword evidence="1" id="KW-0614">Plasmid</keyword>
<dbReference type="InterPro" id="IPR002514">
    <property type="entry name" value="Transposase_8"/>
</dbReference>
<dbReference type="SUPFAM" id="SSF46689">
    <property type="entry name" value="Homeodomain-like"/>
    <property type="match status" value="1"/>
</dbReference>
<dbReference type="eggNOG" id="COG2963">
    <property type="taxonomic scope" value="Bacteria"/>
</dbReference>
<name>Q926I5_LISIN</name>
<dbReference type="HOGENOM" id="CLU_027402_33_1_9"/>
<sequence length="93" mass="10673">MSNYKKYDEDFKKSLVNLYNGGKTQAALCKEYGVSQTALSRWIKLYSEVQMESGELLTVKQVRELQKQKALLEEENLILKKAIAIFTPHSSND</sequence>
<evidence type="ECO:0000313" key="2">
    <source>
        <dbReference type="Proteomes" id="UP000002513"/>
    </source>
</evidence>
<proteinExistence type="predicted"/>
<dbReference type="EMBL" id="AL592102">
    <property type="protein sequence ID" value="CAC42075.1"/>
    <property type="molecule type" value="Genomic_DNA"/>
</dbReference>
<dbReference type="KEGG" id="lin:pli0077"/>
<dbReference type="GO" id="GO:0003677">
    <property type="term" value="F:DNA binding"/>
    <property type="evidence" value="ECO:0007669"/>
    <property type="project" value="InterPro"/>
</dbReference>
<dbReference type="AlphaFoldDB" id="Q926I5"/>
<dbReference type="InterPro" id="IPR009057">
    <property type="entry name" value="Homeodomain-like_sf"/>
</dbReference>
<gene>
    <name evidence="1" type="ordered locus">pli0077</name>
</gene>
<organism evidence="1 2">
    <name type="scientific">Listeria innocua serovar 6a (strain ATCC BAA-680 / CLIP 11262)</name>
    <dbReference type="NCBI Taxonomy" id="272626"/>
    <lineage>
        <taxon>Bacteria</taxon>
        <taxon>Bacillati</taxon>
        <taxon>Bacillota</taxon>
        <taxon>Bacilli</taxon>
        <taxon>Bacillales</taxon>
        <taxon>Listeriaceae</taxon>
        <taxon>Listeria</taxon>
    </lineage>
</organism>
<dbReference type="Proteomes" id="UP000002513">
    <property type="component" value="Plasmid pLI100"/>
</dbReference>
<dbReference type="GO" id="GO:0006313">
    <property type="term" value="P:DNA transposition"/>
    <property type="evidence" value="ECO:0007669"/>
    <property type="project" value="InterPro"/>
</dbReference>
<dbReference type="Gene3D" id="1.10.10.60">
    <property type="entry name" value="Homeodomain-like"/>
    <property type="match status" value="1"/>
</dbReference>